<organism evidence="2 3">
    <name type="scientific">Didymella rabiei</name>
    <name type="common">Chickpea ascochyta blight fungus</name>
    <name type="synonym">Mycosphaerella rabiei</name>
    <dbReference type="NCBI Taxonomy" id="5454"/>
    <lineage>
        <taxon>Eukaryota</taxon>
        <taxon>Fungi</taxon>
        <taxon>Dikarya</taxon>
        <taxon>Ascomycota</taxon>
        <taxon>Pezizomycotina</taxon>
        <taxon>Dothideomycetes</taxon>
        <taxon>Pleosporomycetidae</taxon>
        <taxon>Pleosporales</taxon>
        <taxon>Pleosporineae</taxon>
        <taxon>Didymellaceae</taxon>
        <taxon>Ascochyta</taxon>
    </lineage>
</organism>
<feature type="compositionally biased region" description="Low complexity" evidence="1">
    <location>
        <begin position="347"/>
        <end position="373"/>
    </location>
</feature>
<reference evidence="2 3" key="1">
    <citation type="journal article" date="2016" name="Sci. Rep.">
        <title>Draft genome sequencing and secretome analysis of fungal phytopathogen Ascochyta rabiei provides insight into the necrotrophic effector repertoire.</title>
        <authorList>
            <person name="Verma S."/>
            <person name="Gazara R.K."/>
            <person name="Nizam S."/>
            <person name="Parween S."/>
            <person name="Chattopadhyay D."/>
            <person name="Verma P.K."/>
        </authorList>
    </citation>
    <scope>NUCLEOTIDE SEQUENCE [LARGE SCALE GENOMIC DNA]</scope>
    <source>
        <strain evidence="2 3">ArDII</strain>
    </source>
</reference>
<comment type="caution">
    <text evidence="2">The sequence shown here is derived from an EMBL/GenBank/DDBJ whole genome shotgun (WGS) entry which is preliminary data.</text>
</comment>
<feature type="region of interest" description="Disordered" evidence="1">
    <location>
        <begin position="347"/>
        <end position="394"/>
    </location>
</feature>
<evidence type="ECO:0000313" key="2">
    <source>
        <dbReference type="EMBL" id="KZM25350.1"/>
    </source>
</evidence>
<dbReference type="AlphaFoldDB" id="A0A163HLG5"/>
<dbReference type="Proteomes" id="UP000076837">
    <property type="component" value="Unassembled WGS sequence"/>
</dbReference>
<feature type="compositionally biased region" description="Pro residues" evidence="1">
    <location>
        <begin position="22"/>
        <end position="36"/>
    </location>
</feature>
<proteinExistence type="predicted"/>
<protein>
    <submittedName>
        <fullName evidence="2">Uncharacterized protein</fullName>
    </submittedName>
</protein>
<gene>
    <name evidence="2" type="ORF">ST47_g3548</name>
</gene>
<keyword evidence="3" id="KW-1185">Reference proteome</keyword>
<evidence type="ECO:0000313" key="3">
    <source>
        <dbReference type="Proteomes" id="UP000076837"/>
    </source>
</evidence>
<dbReference type="OrthoDB" id="5396104at2759"/>
<name>A0A163HLG5_DIDRA</name>
<feature type="compositionally biased region" description="Polar residues" evidence="1">
    <location>
        <begin position="46"/>
        <end position="55"/>
    </location>
</feature>
<accession>A0A163HLG5</accession>
<dbReference type="EMBL" id="JYNV01000129">
    <property type="protein sequence ID" value="KZM25350.1"/>
    <property type="molecule type" value="Genomic_DNA"/>
</dbReference>
<evidence type="ECO:0000256" key="1">
    <source>
        <dbReference type="SAM" id="MobiDB-lite"/>
    </source>
</evidence>
<feature type="region of interest" description="Disordered" evidence="1">
    <location>
        <begin position="1"/>
        <end position="57"/>
    </location>
</feature>
<sequence>MPHHKNLAIHPASFRSSHLSIPPSPFSPRSPLTPVPRPKKHGHATGINTTAISTQPPAPNSPLQWVWTCHACTRAYPLGATRRCLDDGHHFCAGTTTAKSWRKDGSRKQVRRRRACSSEFDYLGWKDWGRWRRSQPARRSVGRPIQPLILDTGDEKEKNCWRNCDFPSQCRWGKQAGIHTPTPTRVEFPASAPSSETWACSAPMTDMPTLADCFAAEDNASNAEHRTGTGTDADADADAGALGRLLRISFKQRKRSGLTPSSPVCISTADEAVDIEMCAIDTTAPIPEPHGSCIDPSLLVLPDPAYTSTSTSTSTYTSTSTSTYTYTSTPTPTYTYTYTYTCTPSPTNTSLAPSTRSTAPPSPSPTAAKPSTTIQRSRARFSSGRTASPRQTVFPPVADWQRRAKDCGAGAPVRVVTREPRFESEVVVDEGSALERVGRWTERVVNVG</sequence>
<dbReference type="STRING" id="5454.A0A163HLG5"/>